<feature type="region of interest" description="Disordered" evidence="1">
    <location>
        <begin position="24"/>
        <end position="83"/>
    </location>
</feature>
<dbReference type="EMBL" id="JANPWB010000009">
    <property type="protein sequence ID" value="KAJ1158092.1"/>
    <property type="molecule type" value="Genomic_DNA"/>
</dbReference>
<dbReference type="AlphaFoldDB" id="A0AAV7S280"/>
<evidence type="ECO:0000313" key="2">
    <source>
        <dbReference type="EMBL" id="KAJ1158092.1"/>
    </source>
</evidence>
<proteinExistence type="predicted"/>
<feature type="compositionally biased region" description="Basic and acidic residues" evidence="1">
    <location>
        <begin position="45"/>
        <end position="59"/>
    </location>
</feature>
<comment type="caution">
    <text evidence="2">The sequence shown here is derived from an EMBL/GenBank/DDBJ whole genome shotgun (WGS) entry which is preliminary data.</text>
</comment>
<organism evidence="2 3">
    <name type="scientific">Pleurodeles waltl</name>
    <name type="common">Iberian ribbed newt</name>
    <dbReference type="NCBI Taxonomy" id="8319"/>
    <lineage>
        <taxon>Eukaryota</taxon>
        <taxon>Metazoa</taxon>
        <taxon>Chordata</taxon>
        <taxon>Craniata</taxon>
        <taxon>Vertebrata</taxon>
        <taxon>Euteleostomi</taxon>
        <taxon>Amphibia</taxon>
        <taxon>Batrachia</taxon>
        <taxon>Caudata</taxon>
        <taxon>Salamandroidea</taxon>
        <taxon>Salamandridae</taxon>
        <taxon>Pleurodelinae</taxon>
        <taxon>Pleurodeles</taxon>
    </lineage>
</organism>
<evidence type="ECO:0000313" key="3">
    <source>
        <dbReference type="Proteomes" id="UP001066276"/>
    </source>
</evidence>
<name>A0AAV7S280_PLEWA</name>
<evidence type="ECO:0000256" key="1">
    <source>
        <dbReference type="SAM" id="MobiDB-lite"/>
    </source>
</evidence>
<keyword evidence="3" id="KW-1185">Reference proteome</keyword>
<sequence>MSQYHSAQFIEVTYELREGIDAGKKGVSRAGQPRPKGPCPLCRRASSEKGGSARERPARGTDLAFRSGPRGAAAPTRVIARPL</sequence>
<protein>
    <submittedName>
        <fullName evidence="2">Uncharacterized protein</fullName>
    </submittedName>
</protein>
<reference evidence="2" key="1">
    <citation type="journal article" date="2022" name="bioRxiv">
        <title>Sequencing and chromosome-scale assembly of the giantPleurodeles waltlgenome.</title>
        <authorList>
            <person name="Brown T."/>
            <person name="Elewa A."/>
            <person name="Iarovenko S."/>
            <person name="Subramanian E."/>
            <person name="Araus A.J."/>
            <person name="Petzold A."/>
            <person name="Susuki M."/>
            <person name="Suzuki K.-i.T."/>
            <person name="Hayashi T."/>
            <person name="Toyoda A."/>
            <person name="Oliveira C."/>
            <person name="Osipova E."/>
            <person name="Leigh N.D."/>
            <person name="Simon A."/>
            <person name="Yun M.H."/>
        </authorList>
    </citation>
    <scope>NUCLEOTIDE SEQUENCE</scope>
    <source>
        <strain evidence="2">20211129_DDA</strain>
        <tissue evidence="2">Liver</tissue>
    </source>
</reference>
<accession>A0AAV7S280</accession>
<dbReference type="Proteomes" id="UP001066276">
    <property type="component" value="Chromosome 5"/>
</dbReference>
<gene>
    <name evidence="2" type="ORF">NDU88_010786</name>
</gene>